<dbReference type="Proteomes" id="UP001163223">
    <property type="component" value="Chromosome"/>
</dbReference>
<proteinExistence type="predicted"/>
<accession>A0ACD4NSU8</accession>
<evidence type="ECO:0000313" key="1">
    <source>
        <dbReference type="EMBL" id="WAJ30040.1"/>
    </source>
</evidence>
<keyword evidence="2" id="KW-1185">Reference proteome</keyword>
<protein>
    <submittedName>
        <fullName evidence="1">Alpha/beta fold hydrolase</fullName>
    </submittedName>
</protein>
<sequence>MSGPHLARREWPATREAAGRPVILLHGFDGSAAAWEVVAPMLARQRRVVAFDLPGHGGSLSYPGYGPPKLAARAVLAELSWMGVEGPVHLVGHSMGGAVASLAALFEPERVASLALIAPGGFGPDIGLDPIRAVIMARNPADLADALSTMGAPGWRAPAAIAAAILAERSAAGEAGRAAVASIFDQLFGTGLQGVLPLDAVAAAGRPVTLVWGDADPVTPTAQAHGAPAGFQRRFLEGVGHLPMLEAPGQLAAILSEHLAAADAACR</sequence>
<keyword evidence="1" id="KW-0378">Hydrolase</keyword>
<name>A0ACD4NSU8_9HYPH</name>
<organism evidence="1 2">
    <name type="scientific">Antarcticirhabdus aurantiaca</name>
    <dbReference type="NCBI Taxonomy" id="2606717"/>
    <lineage>
        <taxon>Bacteria</taxon>
        <taxon>Pseudomonadati</taxon>
        <taxon>Pseudomonadota</taxon>
        <taxon>Alphaproteobacteria</taxon>
        <taxon>Hyphomicrobiales</taxon>
        <taxon>Aurantimonadaceae</taxon>
        <taxon>Antarcticirhabdus</taxon>
    </lineage>
</organism>
<dbReference type="EMBL" id="CP113520">
    <property type="protein sequence ID" value="WAJ30040.1"/>
    <property type="molecule type" value="Genomic_DNA"/>
</dbReference>
<gene>
    <name evidence="1" type="ORF">OXU80_07465</name>
</gene>
<reference evidence="1" key="1">
    <citation type="submission" date="2022-11" db="EMBL/GenBank/DDBJ databases">
        <title>beta-Carotene-producing bacterium, Jeongeuplla avenae sp. nov., alleviates the salt stress of Arabidopsis seedlings.</title>
        <authorList>
            <person name="Jiang L."/>
            <person name="Lee J."/>
        </authorList>
    </citation>
    <scope>NUCLEOTIDE SEQUENCE</scope>
    <source>
        <strain evidence="1">DY_R2A_6</strain>
    </source>
</reference>
<evidence type="ECO:0000313" key="2">
    <source>
        <dbReference type="Proteomes" id="UP001163223"/>
    </source>
</evidence>